<comment type="similarity">
    <text evidence="4 16">Belongs to the cytochrome P450 family.</text>
</comment>
<keyword evidence="12 16" id="KW-0503">Monooxygenase</keyword>
<keyword evidence="10 16" id="KW-0560">Oxidoreductase</keyword>
<dbReference type="PANTHER" id="PTHR24292">
    <property type="entry name" value="CYTOCHROME P450"/>
    <property type="match status" value="1"/>
</dbReference>
<evidence type="ECO:0000256" key="8">
    <source>
        <dbReference type="ARBA" id="ARBA00022824"/>
    </source>
</evidence>
<evidence type="ECO:0000256" key="2">
    <source>
        <dbReference type="ARBA" id="ARBA00004174"/>
    </source>
</evidence>
<evidence type="ECO:0000256" key="6">
    <source>
        <dbReference type="ARBA" id="ARBA00022617"/>
    </source>
</evidence>
<keyword evidence="11 15" id="KW-0408">Iron</keyword>
<feature type="binding site" description="axial binding residue" evidence="15">
    <location>
        <position position="88"/>
    </location>
    <ligand>
        <name>heme</name>
        <dbReference type="ChEBI" id="CHEBI:30413"/>
    </ligand>
    <ligandPart>
        <name>Fe</name>
        <dbReference type="ChEBI" id="CHEBI:18248"/>
    </ligandPart>
</feature>
<evidence type="ECO:0000256" key="1">
    <source>
        <dbReference type="ARBA" id="ARBA00001971"/>
    </source>
</evidence>
<protein>
    <recommendedName>
        <fullName evidence="5">unspecific monooxygenase</fullName>
        <ecNumber evidence="5">1.14.14.1</ecNumber>
    </recommendedName>
</protein>
<dbReference type="PROSITE" id="PS00086">
    <property type="entry name" value="CYTOCHROME_P450"/>
    <property type="match status" value="1"/>
</dbReference>
<evidence type="ECO:0000256" key="4">
    <source>
        <dbReference type="ARBA" id="ARBA00010617"/>
    </source>
</evidence>
<dbReference type="Gene3D" id="1.10.630.10">
    <property type="entry name" value="Cytochrome P450"/>
    <property type="match status" value="1"/>
</dbReference>
<comment type="subcellular location">
    <subcellularLocation>
        <location evidence="3">Endoplasmic reticulum membrane</location>
        <topology evidence="3">Peripheral membrane protein</topology>
    </subcellularLocation>
    <subcellularLocation>
        <location evidence="2">Microsome membrane</location>
        <topology evidence="2">Peripheral membrane protein</topology>
    </subcellularLocation>
</comment>
<sequence length="143" mass="16088">MRLAAQTYLETLRLHPPTPLTSRLCTVPCALPGTDLNMKAREAVIIPVHCIQTDSKYFPNPNKFDPDRFRDDLNPKGFIAFGDGPRSCPGARYAQLMVVAGLATILDNFFVEPCARTTPTIHYDPRSVMLKNKGSIWLRFRPL</sequence>
<evidence type="ECO:0000256" key="3">
    <source>
        <dbReference type="ARBA" id="ARBA00004406"/>
    </source>
</evidence>
<keyword evidence="6 15" id="KW-0349">Heme</keyword>
<evidence type="ECO:0000256" key="10">
    <source>
        <dbReference type="ARBA" id="ARBA00023002"/>
    </source>
</evidence>
<dbReference type="GO" id="GO:0020037">
    <property type="term" value="F:heme binding"/>
    <property type="evidence" value="ECO:0007669"/>
    <property type="project" value="InterPro"/>
</dbReference>
<proteinExistence type="inferred from homology"/>
<reference evidence="17" key="1">
    <citation type="journal article" date="2013" name="BMC Genomics">
        <title>Unscrambling butterfly oogenesis.</title>
        <authorList>
            <person name="Carter J.M."/>
            <person name="Baker S.C."/>
            <person name="Pink R."/>
            <person name="Carter D.R."/>
            <person name="Collins A."/>
            <person name="Tomlin J."/>
            <person name="Gibbs M."/>
            <person name="Breuker C.J."/>
        </authorList>
    </citation>
    <scope>NUCLEOTIDE SEQUENCE</scope>
    <source>
        <tissue evidence="17">Ovary</tissue>
    </source>
</reference>
<evidence type="ECO:0000256" key="9">
    <source>
        <dbReference type="ARBA" id="ARBA00022848"/>
    </source>
</evidence>
<dbReference type="InterPro" id="IPR001128">
    <property type="entry name" value="Cyt_P450"/>
</dbReference>
<evidence type="ECO:0000256" key="12">
    <source>
        <dbReference type="ARBA" id="ARBA00023033"/>
    </source>
</evidence>
<dbReference type="GO" id="GO:0016712">
    <property type="term" value="F:oxidoreductase activity, acting on paired donors, with incorporation or reduction of molecular oxygen, reduced flavin or flavoprotein as one donor, and incorporation of one atom of oxygen"/>
    <property type="evidence" value="ECO:0007669"/>
    <property type="project" value="UniProtKB-EC"/>
</dbReference>
<evidence type="ECO:0000256" key="7">
    <source>
        <dbReference type="ARBA" id="ARBA00022723"/>
    </source>
</evidence>
<comment type="cofactor">
    <cofactor evidence="1 15">
        <name>heme</name>
        <dbReference type="ChEBI" id="CHEBI:30413"/>
    </cofactor>
</comment>
<dbReference type="InterPro" id="IPR017972">
    <property type="entry name" value="Cyt_P450_CS"/>
</dbReference>
<accession>S4PA30</accession>
<keyword evidence="7 15" id="KW-0479">Metal-binding</keyword>
<dbReference type="Pfam" id="PF00067">
    <property type="entry name" value="p450"/>
    <property type="match status" value="1"/>
</dbReference>
<keyword evidence="13" id="KW-0472">Membrane</keyword>
<evidence type="ECO:0000256" key="13">
    <source>
        <dbReference type="ARBA" id="ARBA00023136"/>
    </source>
</evidence>
<dbReference type="InterPro" id="IPR002401">
    <property type="entry name" value="Cyt_P450_E_grp-I"/>
</dbReference>
<evidence type="ECO:0000256" key="14">
    <source>
        <dbReference type="ARBA" id="ARBA00047827"/>
    </source>
</evidence>
<dbReference type="GO" id="GO:0005506">
    <property type="term" value="F:iron ion binding"/>
    <property type="evidence" value="ECO:0007669"/>
    <property type="project" value="InterPro"/>
</dbReference>
<dbReference type="InterPro" id="IPR036396">
    <property type="entry name" value="Cyt_P450_sf"/>
</dbReference>
<dbReference type="EC" id="1.14.14.1" evidence="5"/>
<dbReference type="EMBL" id="GAIX01008855">
    <property type="protein sequence ID" value="JAA83705.1"/>
    <property type="molecule type" value="Transcribed_RNA"/>
</dbReference>
<dbReference type="PANTHER" id="PTHR24292:SF54">
    <property type="entry name" value="CYP9F3-RELATED"/>
    <property type="match status" value="1"/>
</dbReference>
<dbReference type="GO" id="GO:0005789">
    <property type="term" value="C:endoplasmic reticulum membrane"/>
    <property type="evidence" value="ECO:0007669"/>
    <property type="project" value="UniProtKB-SubCell"/>
</dbReference>
<evidence type="ECO:0000256" key="15">
    <source>
        <dbReference type="PIRSR" id="PIRSR602401-1"/>
    </source>
</evidence>
<name>S4PA30_9NEOP</name>
<keyword evidence="8" id="KW-0256">Endoplasmic reticulum</keyword>
<organism evidence="17">
    <name type="scientific">Pararge aegeria</name>
    <name type="common">speckled wood butterfly</name>
    <dbReference type="NCBI Taxonomy" id="116150"/>
    <lineage>
        <taxon>Eukaryota</taxon>
        <taxon>Metazoa</taxon>
        <taxon>Ecdysozoa</taxon>
        <taxon>Arthropoda</taxon>
        <taxon>Hexapoda</taxon>
        <taxon>Insecta</taxon>
        <taxon>Pterygota</taxon>
        <taxon>Neoptera</taxon>
        <taxon>Endopterygota</taxon>
        <taxon>Lepidoptera</taxon>
        <taxon>Glossata</taxon>
        <taxon>Ditrysia</taxon>
        <taxon>Papilionoidea</taxon>
        <taxon>Nymphalidae</taxon>
        <taxon>Satyrinae</taxon>
        <taxon>Satyrini</taxon>
        <taxon>Parargina</taxon>
        <taxon>Pararge</taxon>
    </lineage>
</organism>
<evidence type="ECO:0000256" key="16">
    <source>
        <dbReference type="RuleBase" id="RU000461"/>
    </source>
</evidence>
<dbReference type="InterPro" id="IPR050476">
    <property type="entry name" value="Insect_CytP450_Detox"/>
</dbReference>
<reference evidence="17" key="2">
    <citation type="submission" date="2013-05" db="EMBL/GenBank/DDBJ databases">
        <authorList>
            <person name="Carter J.-M."/>
            <person name="Baker S.C."/>
            <person name="Pink R."/>
            <person name="Carter D.R.F."/>
            <person name="Collins A."/>
            <person name="Tomlin J."/>
            <person name="Gibbs M."/>
            <person name="Breuker C.J."/>
        </authorList>
    </citation>
    <scope>NUCLEOTIDE SEQUENCE</scope>
    <source>
        <tissue evidence="17">Ovary</tissue>
    </source>
</reference>
<comment type="catalytic activity">
    <reaction evidence="14">
        <text>an organic molecule + reduced [NADPH--hemoprotein reductase] + O2 = an alcohol + oxidized [NADPH--hemoprotein reductase] + H2O + H(+)</text>
        <dbReference type="Rhea" id="RHEA:17149"/>
        <dbReference type="Rhea" id="RHEA-COMP:11964"/>
        <dbReference type="Rhea" id="RHEA-COMP:11965"/>
        <dbReference type="ChEBI" id="CHEBI:15377"/>
        <dbReference type="ChEBI" id="CHEBI:15378"/>
        <dbReference type="ChEBI" id="CHEBI:15379"/>
        <dbReference type="ChEBI" id="CHEBI:30879"/>
        <dbReference type="ChEBI" id="CHEBI:57618"/>
        <dbReference type="ChEBI" id="CHEBI:58210"/>
        <dbReference type="ChEBI" id="CHEBI:142491"/>
        <dbReference type="EC" id="1.14.14.1"/>
    </reaction>
</comment>
<dbReference type="PRINTS" id="PR00463">
    <property type="entry name" value="EP450I"/>
</dbReference>
<keyword evidence="9" id="KW-0492">Microsome</keyword>
<evidence type="ECO:0000313" key="17">
    <source>
        <dbReference type="EMBL" id="JAA83705.1"/>
    </source>
</evidence>
<dbReference type="SUPFAM" id="SSF48264">
    <property type="entry name" value="Cytochrome P450"/>
    <property type="match status" value="1"/>
</dbReference>
<evidence type="ECO:0000256" key="11">
    <source>
        <dbReference type="ARBA" id="ARBA00023004"/>
    </source>
</evidence>
<dbReference type="AlphaFoldDB" id="S4PA30"/>
<evidence type="ECO:0000256" key="5">
    <source>
        <dbReference type="ARBA" id="ARBA00012109"/>
    </source>
</evidence>